<sequence>MSWDFLINETYISSFTIDKPACTHKPISMAKNFSFERYEGKLK</sequence>
<reference evidence="1 2" key="1">
    <citation type="submission" date="2020-03" db="EMBL/GenBank/DDBJ databases">
        <title>Genomic Encyclopedia of Type Strains, Phase IV (KMG-IV): sequencing the most valuable type-strain genomes for metagenomic binning, comparative biology and taxonomic classification.</title>
        <authorList>
            <person name="Goeker M."/>
        </authorList>
    </citation>
    <scope>NUCLEOTIDE SEQUENCE [LARGE SCALE GENOMIC DNA]</scope>
    <source>
        <strain evidence="1 2">DSM 101599</strain>
    </source>
</reference>
<dbReference type="Proteomes" id="UP000745859">
    <property type="component" value="Unassembled WGS sequence"/>
</dbReference>
<gene>
    <name evidence="1" type="ORF">FHR24_000884</name>
</gene>
<evidence type="ECO:0000313" key="2">
    <source>
        <dbReference type="Proteomes" id="UP000745859"/>
    </source>
</evidence>
<keyword evidence="2" id="KW-1185">Reference proteome</keyword>
<dbReference type="RefSeq" id="WP_262886519.1">
    <property type="nucleotide sequence ID" value="NZ_JAASQL010000001.1"/>
</dbReference>
<proteinExistence type="predicted"/>
<dbReference type="EMBL" id="JAASQL010000001">
    <property type="protein sequence ID" value="NIJ44445.1"/>
    <property type="molecule type" value="Genomic_DNA"/>
</dbReference>
<accession>A0ABX0U6G8</accession>
<evidence type="ECO:0000313" key="1">
    <source>
        <dbReference type="EMBL" id="NIJ44445.1"/>
    </source>
</evidence>
<comment type="caution">
    <text evidence="1">The sequence shown here is derived from an EMBL/GenBank/DDBJ whole genome shotgun (WGS) entry which is preliminary data.</text>
</comment>
<name>A0ABX0U6G8_9FLAO</name>
<organism evidence="1 2">
    <name type="scientific">Wenyingzhuangia heitensis</name>
    <dbReference type="NCBI Taxonomy" id="1487859"/>
    <lineage>
        <taxon>Bacteria</taxon>
        <taxon>Pseudomonadati</taxon>
        <taxon>Bacteroidota</taxon>
        <taxon>Flavobacteriia</taxon>
        <taxon>Flavobacteriales</taxon>
        <taxon>Flavobacteriaceae</taxon>
        <taxon>Wenyingzhuangia</taxon>
    </lineage>
</organism>
<protein>
    <submittedName>
        <fullName evidence="1">Uncharacterized protein</fullName>
    </submittedName>
</protein>